<evidence type="ECO:0008006" key="4">
    <source>
        <dbReference type="Google" id="ProtNLM"/>
    </source>
</evidence>
<sequence>MRKHVINKPLYCPTCHYRFKGDFCYHCGEKAVDLNEHAVKKYLTDALDAFTHFDGKFFKTVKYLLAYPGKLTVEYFAGRRVKLMKPLQLYLVIALLYFIFLKSFDLFYNHLEYVITQQDFFSRKAKELAISKAAVKGKSLETFIHDFNYTAQDNAKAFVFMLIPVLALILFVLFYRNYKKYVPHLIFATHYFAFYLISWFFYIRFFAEPLMNHQQGWFYQHREWLWGLLIVMNTVYLVLALHRVYANNWAWTILKGLIISQLLIYTGTVYKLVITFFTLWTM</sequence>
<dbReference type="Pfam" id="PF12412">
    <property type="entry name" value="DUF3667"/>
    <property type="match status" value="1"/>
</dbReference>
<dbReference type="STRING" id="573321.SAMN04488505_101140"/>
<protein>
    <recommendedName>
        <fullName evidence="4">DUF3667 domain-containing protein</fullName>
    </recommendedName>
</protein>
<feature type="transmembrane region" description="Helical" evidence="1">
    <location>
        <begin position="157"/>
        <end position="175"/>
    </location>
</feature>
<dbReference type="OrthoDB" id="675873at2"/>
<dbReference type="RefSeq" id="WP_089906241.1">
    <property type="nucleotide sequence ID" value="NZ_FOBB01000001.1"/>
</dbReference>
<evidence type="ECO:0000313" key="2">
    <source>
        <dbReference type="EMBL" id="SEK40762.1"/>
    </source>
</evidence>
<feature type="transmembrane region" description="Helical" evidence="1">
    <location>
        <begin position="224"/>
        <end position="245"/>
    </location>
</feature>
<dbReference type="AlphaFoldDB" id="A0A1H7GUP2"/>
<name>A0A1H7GUP2_9BACT</name>
<reference evidence="2 3" key="1">
    <citation type="submission" date="2016-10" db="EMBL/GenBank/DDBJ databases">
        <authorList>
            <person name="de Groot N.N."/>
        </authorList>
    </citation>
    <scope>NUCLEOTIDE SEQUENCE [LARGE SCALE GENOMIC DNA]</scope>
    <source>
        <strain evidence="2 3">DSM 21039</strain>
    </source>
</reference>
<keyword evidence="1" id="KW-0812">Transmembrane</keyword>
<gene>
    <name evidence="2" type="ORF">SAMN04488505_101140</name>
</gene>
<evidence type="ECO:0000313" key="3">
    <source>
        <dbReference type="Proteomes" id="UP000198984"/>
    </source>
</evidence>
<keyword evidence="3" id="KW-1185">Reference proteome</keyword>
<dbReference type="Proteomes" id="UP000198984">
    <property type="component" value="Unassembled WGS sequence"/>
</dbReference>
<dbReference type="InterPro" id="IPR022134">
    <property type="entry name" value="DUF3667"/>
</dbReference>
<keyword evidence="1" id="KW-0472">Membrane</keyword>
<feature type="transmembrane region" description="Helical" evidence="1">
    <location>
        <begin position="182"/>
        <end position="204"/>
    </location>
</feature>
<dbReference type="EMBL" id="FOBB01000001">
    <property type="protein sequence ID" value="SEK40762.1"/>
    <property type="molecule type" value="Genomic_DNA"/>
</dbReference>
<proteinExistence type="predicted"/>
<evidence type="ECO:0000256" key="1">
    <source>
        <dbReference type="SAM" id="Phobius"/>
    </source>
</evidence>
<accession>A0A1H7GUP2</accession>
<feature type="transmembrane region" description="Helical" evidence="1">
    <location>
        <begin position="257"/>
        <end position="280"/>
    </location>
</feature>
<organism evidence="2 3">
    <name type="scientific">Chitinophaga rupis</name>
    <dbReference type="NCBI Taxonomy" id="573321"/>
    <lineage>
        <taxon>Bacteria</taxon>
        <taxon>Pseudomonadati</taxon>
        <taxon>Bacteroidota</taxon>
        <taxon>Chitinophagia</taxon>
        <taxon>Chitinophagales</taxon>
        <taxon>Chitinophagaceae</taxon>
        <taxon>Chitinophaga</taxon>
    </lineage>
</organism>
<feature type="transmembrane region" description="Helical" evidence="1">
    <location>
        <begin position="89"/>
        <end position="108"/>
    </location>
</feature>
<keyword evidence="1" id="KW-1133">Transmembrane helix</keyword>